<evidence type="ECO:0000313" key="1">
    <source>
        <dbReference type="EMBL" id="MEQ2511541.1"/>
    </source>
</evidence>
<protein>
    <submittedName>
        <fullName evidence="1">Uncharacterized protein</fullName>
    </submittedName>
</protein>
<proteinExistence type="predicted"/>
<comment type="caution">
    <text evidence="1">The sequence shown here is derived from an EMBL/GenBank/DDBJ whole genome shotgun (WGS) entry which is preliminary data.</text>
</comment>
<evidence type="ECO:0000313" key="2">
    <source>
        <dbReference type="Proteomes" id="UP001491552"/>
    </source>
</evidence>
<reference evidence="1 2" key="1">
    <citation type="submission" date="2024-03" db="EMBL/GenBank/DDBJ databases">
        <title>Human intestinal bacterial collection.</title>
        <authorList>
            <person name="Pauvert C."/>
            <person name="Hitch T.C.A."/>
            <person name="Clavel T."/>
        </authorList>
    </citation>
    <scope>NUCLEOTIDE SEQUENCE [LARGE SCALE GENOMIC DNA]</scope>
    <source>
        <strain evidence="1 2">CLA-AA-H192</strain>
    </source>
</reference>
<dbReference type="SUPFAM" id="SSF88659">
    <property type="entry name" value="Sigma3 and sigma4 domains of RNA polymerase sigma factors"/>
    <property type="match status" value="1"/>
</dbReference>
<organism evidence="1 2">
    <name type="scientific">Faecousia intestinalis</name>
    <dbReference type="NCBI Taxonomy" id="3133167"/>
    <lineage>
        <taxon>Bacteria</taxon>
        <taxon>Bacillati</taxon>
        <taxon>Bacillota</taxon>
        <taxon>Clostridia</taxon>
        <taxon>Eubacteriales</taxon>
        <taxon>Oscillospiraceae</taxon>
        <taxon>Faecousia</taxon>
    </lineage>
</organism>
<dbReference type="Proteomes" id="UP001491552">
    <property type="component" value="Unassembled WGS sequence"/>
</dbReference>
<accession>A0ABV1G800</accession>
<dbReference type="InterPro" id="IPR013324">
    <property type="entry name" value="RNA_pol_sigma_r3/r4-like"/>
</dbReference>
<dbReference type="RefSeq" id="WP_349136267.1">
    <property type="nucleotide sequence ID" value="NZ_JBBMFF010000237.1"/>
</dbReference>
<dbReference type="EMBL" id="JBBMFF010000237">
    <property type="protein sequence ID" value="MEQ2511541.1"/>
    <property type="molecule type" value="Genomic_DNA"/>
</dbReference>
<keyword evidence="2" id="KW-1185">Reference proteome</keyword>
<name>A0ABV1G800_9FIRM</name>
<gene>
    <name evidence="1" type="ORF">WMO66_09835</name>
</gene>
<sequence>MKRTFSVKKDPTIEAQDNWLIMDYRQYAAWRETDEGKNREIVFGKFEACSEDDSIIFMECNEKVSKELKKDCHRKHYIRSRDAETPFQVMSYSTMTFQESEIYGEDVLEDTECNVEASVMQRMDIERVRTALKMLTPEERAIIQDFFLHRIPNTG</sequence>